<evidence type="ECO:0000313" key="9">
    <source>
        <dbReference type="EMBL" id="GGG25708.1"/>
    </source>
</evidence>
<feature type="transmembrane region" description="Helical" evidence="7">
    <location>
        <begin position="306"/>
        <end position="325"/>
    </location>
</feature>
<comment type="subcellular location">
    <subcellularLocation>
        <location evidence="1 7">Cell membrane</location>
        <topology evidence="1 7">Multi-pass membrane protein</topology>
    </subcellularLocation>
</comment>
<evidence type="ECO:0000256" key="5">
    <source>
        <dbReference type="ARBA" id="ARBA00022989"/>
    </source>
</evidence>
<feature type="transmembrane region" description="Helical" evidence="7">
    <location>
        <begin position="241"/>
        <end position="266"/>
    </location>
</feature>
<keyword evidence="10" id="KW-1185">Reference proteome</keyword>
<evidence type="ECO:0000256" key="4">
    <source>
        <dbReference type="ARBA" id="ARBA00022692"/>
    </source>
</evidence>
<name>A0A917LHP6_9BACL</name>
<dbReference type="PANTHER" id="PTHR30193:SF37">
    <property type="entry name" value="INNER MEMBRANE ABC TRANSPORTER PERMEASE PROTEIN YCJO"/>
    <property type="match status" value="1"/>
</dbReference>
<comment type="caution">
    <text evidence="9">The sequence shown here is derived from an EMBL/GenBank/DDBJ whole genome shotgun (WGS) entry which is preliminary data.</text>
</comment>
<evidence type="ECO:0000256" key="3">
    <source>
        <dbReference type="ARBA" id="ARBA00022475"/>
    </source>
</evidence>
<evidence type="ECO:0000256" key="6">
    <source>
        <dbReference type="ARBA" id="ARBA00023136"/>
    </source>
</evidence>
<proteinExistence type="inferred from homology"/>
<dbReference type="SUPFAM" id="SSF161098">
    <property type="entry name" value="MetI-like"/>
    <property type="match status" value="1"/>
</dbReference>
<reference evidence="9" key="2">
    <citation type="submission" date="2020-09" db="EMBL/GenBank/DDBJ databases">
        <authorList>
            <person name="Sun Q."/>
            <person name="Zhou Y."/>
        </authorList>
    </citation>
    <scope>NUCLEOTIDE SEQUENCE</scope>
    <source>
        <strain evidence="9">CGMCC 1.12987</strain>
    </source>
</reference>
<dbReference type="InterPro" id="IPR000515">
    <property type="entry name" value="MetI-like"/>
</dbReference>
<dbReference type="Pfam" id="PF00528">
    <property type="entry name" value="BPD_transp_1"/>
    <property type="match status" value="1"/>
</dbReference>
<evidence type="ECO:0000256" key="2">
    <source>
        <dbReference type="ARBA" id="ARBA00022448"/>
    </source>
</evidence>
<dbReference type="InterPro" id="IPR051393">
    <property type="entry name" value="ABC_transporter_permease"/>
</dbReference>
<dbReference type="AlphaFoldDB" id="A0A917LHP6"/>
<feature type="transmembrane region" description="Helical" evidence="7">
    <location>
        <begin position="114"/>
        <end position="135"/>
    </location>
</feature>
<dbReference type="Proteomes" id="UP000644756">
    <property type="component" value="Unassembled WGS sequence"/>
</dbReference>
<dbReference type="GO" id="GO:0005886">
    <property type="term" value="C:plasma membrane"/>
    <property type="evidence" value="ECO:0007669"/>
    <property type="project" value="UniProtKB-SubCell"/>
</dbReference>
<accession>A0A917LHP6</accession>
<organism evidence="9 10">
    <name type="scientific">Paenibacillus abyssi</name>
    <dbReference type="NCBI Taxonomy" id="1340531"/>
    <lineage>
        <taxon>Bacteria</taxon>
        <taxon>Bacillati</taxon>
        <taxon>Bacillota</taxon>
        <taxon>Bacilli</taxon>
        <taxon>Bacillales</taxon>
        <taxon>Paenibacillaceae</taxon>
        <taxon>Paenibacillus</taxon>
    </lineage>
</organism>
<evidence type="ECO:0000313" key="10">
    <source>
        <dbReference type="Proteomes" id="UP000644756"/>
    </source>
</evidence>
<dbReference type="GO" id="GO:0055085">
    <property type="term" value="P:transmembrane transport"/>
    <property type="evidence" value="ECO:0007669"/>
    <property type="project" value="InterPro"/>
</dbReference>
<dbReference type="CDD" id="cd06261">
    <property type="entry name" value="TM_PBP2"/>
    <property type="match status" value="1"/>
</dbReference>
<keyword evidence="2 7" id="KW-0813">Transport</keyword>
<sequence length="334" mass="37758">MPVARVPSFIFLEEGRLIDMKVQAAGPDASTSLTREKVKKNFLKKKTADNIWGFVFIFPQLVGLICFSLIPLILSFVLSMMNWDGFGERTFVGFENFAAQFKDEEFKIAVINTAYYTLLTVPTSIVLAILVAIGLNKVRGKILYRLIYFMPNITMSVAVAVVFMWLFNADFGLINLYLKEWFGIEGPRWLTDTRFVMPSIALLSIWMGLGFGMVMFLAGLQGISSTYYEAAQIDGANKWQQILHITLPLLSPTTFFVTIISIIGSFQVFDQSFVMTSGGPAKASYTMVFHIYETAFVDFTFGKSTSAAVILFLIILTLTLFQMYISKRWVHYED</sequence>
<evidence type="ECO:0000256" key="1">
    <source>
        <dbReference type="ARBA" id="ARBA00004651"/>
    </source>
</evidence>
<dbReference type="PANTHER" id="PTHR30193">
    <property type="entry name" value="ABC TRANSPORTER PERMEASE PROTEIN"/>
    <property type="match status" value="1"/>
</dbReference>
<keyword evidence="5 7" id="KW-1133">Transmembrane helix</keyword>
<protein>
    <submittedName>
        <fullName evidence="9">Sugar ABC transporter permease</fullName>
    </submittedName>
</protein>
<keyword evidence="3" id="KW-1003">Cell membrane</keyword>
<dbReference type="EMBL" id="BMGR01000023">
    <property type="protein sequence ID" value="GGG25708.1"/>
    <property type="molecule type" value="Genomic_DNA"/>
</dbReference>
<comment type="similarity">
    <text evidence="7">Belongs to the binding-protein-dependent transport system permease family.</text>
</comment>
<dbReference type="PROSITE" id="PS50928">
    <property type="entry name" value="ABC_TM1"/>
    <property type="match status" value="1"/>
</dbReference>
<reference evidence="9" key="1">
    <citation type="journal article" date="2014" name="Int. J. Syst. Evol. Microbiol.">
        <title>Complete genome sequence of Corynebacterium casei LMG S-19264T (=DSM 44701T), isolated from a smear-ripened cheese.</title>
        <authorList>
            <consortium name="US DOE Joint Genome Institute (JGI-PGF)"/>
            <person name="Walter F."/>
            <person name="Albersmeier A."/>
            <person name="Kalinowski J."/>
            <person name="Ruckert C."/>
        </authorList>
    </citation>
    <scope>NUCLEOTIDE SEQUENCE</scope>
    <source>
        <strain evidence="9">CGMCC 1.12987</strain>
    </source>
</reference>
<dbReference type="InterPro" id="IPR035906">
    <property type="entry name" value="MetI-like_sf"/>
</dbReference>
<dbReference type="Gene3D" id="1.10.3720.10">
    <property type="entry name" value="MetI-like"/>
    <property type="match status" value="1"/>
</dbReference>
<keyword evidence="4 7" id="KW-0812">Transmembrane</keyword>
<feature type="transmembrane region" description="Helical" evidence="7">
    <location>
        <begin position="195"/>
        <end position="220"/>
    </location>
</feature>
<keyword evidence="6 7" id="KW-0472">Membrane</keyword>
<evidence type="ECO:0000256" key="7">
    <source>
        <dbReference type="RuleBase" id="RU363032"/>
    </source>
</evidence>
<feature type="domain" description="ABC transmembrane type-1" evidence="8">
    <location>
        <begin position="110"/>
        <end position="322"/>
    </location>
</feature>
<gene>
    <name evidence="9" type="ORF">GCM10010916_47670</name>
</gene>
<feature type="transmembrane region" description="Helical" evidence="7">
    <location>
        <begin position="51"/>
        <end position="78"/>
    </location>
</feature>
<evidence type="ECO:0000259" key="8">
    <source>
        <dbReference type="PROSITE" id="PS50928"/>
    </source>
</evidence>
<feature type="transmembrane region" description="Helical" evidence="7">
    <location>
        <begin position="147"/>
        <end position="167"/>
    </location>
</feature>